<feature type="region of interest" description="Disordered" evidence="1">
    <location>
        <begin position="1"/>
        <end position="41"/>
    </location>
</feature>
<sequence length="71" mass="7608">MKDRNNKNLNEPAWPAKAIKPQSTRNILGHGGGTFTPGKAPAGGFQAVWNFSGNPTDYKNSPVSKPEKGEV</sequence>
<dbReference type="EMBL" id="LR796884">
    <property type="protein sequence ID" value="CAB4172699.1"/>
    <property type="molecule type" value="Genomic_DNA"/>
</dbReference>
<proteinExistence type="predicted"/>
<protein>
    <submittedName>
        <fullName evidence="3">Uncharacterized protein</fullName>
    </submittedName>
</protein>
<dbReference type="EMBL" id="LR797408">
    <property type="protein sequence ID" value="CAB4214545.1"/>
    <property type="molecule type" value="Genomic_DNA"/>
</dbReference>
<name>A0A6J5SJ19_9CAUD</name>
<organism evidence="3">
    <name type="scientific">uncultured Caudovirales phage</name>
    <dbReference type="NCBI Taxonomy" id="2100421"/>
    <lineage>
        <taxon>Viruses</taxon>
        <taxon>Duplodnaviria</taxon>
        <taxon>Heunggongvirae</taxon>
        <taxon>Uroviricota</taxon>
        <taxon>Caudoviricetes</taxon>
        <taxon>Peduoviridae</taxon>
        <taxon>Maltschvirus</taxon>
        <taxon>Maltschvirus maltsch</taxon>
    </lineage>
</organism>
<evidence type="ECO:0000256" key="1">
    <source>
        <dbReference type="SAM" id="MobiDB-lite"/>
    </source>
</evidence>
<evidence type="ECO:0000313" key="2">
    <source>
        <dbReference type="EMBL" id="CAB4172699.1"/>
    </source>
</evidence>
<accession>A0A6J5SJ19</accession>
<reference evidence="3" key="1">
    <citation type="submission" date="2020-05" db="EMBL/GenBank/DDBJ databases">
        <authorList>
            <person name="Chiriac C."/>
            <person name="Salcher M."/>
            <person name="Ghai R."/>
            <person name="Kavagutti S V."/>
        </authorList>
    </citation>
    <scope>NUCLEOTIDE SEQUENCE</scope>
</reference>
<gene>
    <name evidence="3" type="ORF">UFOVP1465_49</name>
    <name evidence="2" type="ORF">UFOVP937_52</name>
</gene>
<evidence type="ECO:0000313" key="3">
    <source>
        <dbReference type="EMBL" id="CAB4214545.1"/>
    </source>
</evidence>